<dbReference type="PANTHER" id="PTHR31516">
    <property type="entry name" value="STABILIZER OF AXONEMAL MICROTUBULES 2"/>
    <property type="match status" value="1"/>
</dbReference>
<feature type="non-terminal residue" evidence="2">
    <location>
        <position position="1"/>
    </location>
</feature>
<accession>A0A0P7VBG2</accession>
<dbReference type="PANTHER" id="PTHR31516:SF17">
    <property type="entry name" value="STABILIZER OF AXONEMAL MICROTUBULES 2"/>
    <property type="match status" value="1"/>
</dbReference>
<dbReference type="GO" id="GO:0036126">
    <property type="term" value="C:sperm flagellum"/>
    <property type="evidence" value="ECO:0007669"/>
    <property type="project" value="TreeGrafter"/>
</dbReference>
<dbReference type="GO" id="GO:0008017">
    <property type="term" value="F:microtubule binding"/>
    <property type="evidence" value="ECO:0007669"/>
    <property type="project" value="InterPro"/>
</dbReference>
<sequence>GEGKWVGSREILNWTSVERFTEGGRCHNILCFPILVRRHRCFHKTTSLYTKGDKECVLTEYAEKYPVYAAHRPPKSLKPRMEYQRDRAKIDGTTTFKSDYIPYEVTQQYVRRQAQYKPAPGEMDLGTTYKLDFNTHEVQPFVPVRPIETQHAKVGKLDTLPTYKDDFRPWDVSKRDLVKPEFTYHPPTTKFGNSTTFQDDFVPKGFAQRESFKPPIVAKLSDMPFNDLTSNRLCYVPHTLEPRVVRPPEPYRPSSQPFQCCTTHRSDFQGLPAQLPQSCKPSSTKMASDAPFQSSTEFRDRFQPWPVALPQLFKPPEYVSRTEHMELSTTTKEDFVKHSVQPFVPAKPFLQTKRPSGPFQGSTTMKEDFKPWQIQRREMAKKPEDVRKAGGKMEDLTTFKLDYTQHQIQPNVSFKPKHVPLKSEAPFDDGTMYRAEFTPKKGTVCPASFDCPPGYVFEGTDERGHRFFRKLSTQDRNKVPLAPEIHAAKDVVVMS</sequence>
<dbReference type="GO" id="GO:0036064">
    <property type="term" value="C:ciliary basal body"/>
    <property type="evidence" value="ECO:0007669"/>
    <property type="project" value="TreeGrafter"/>
</dbReference>
<dbReference type="AlphaFoldDB" id="A0A0P7VBG2"/>
<evidence type="ECO:0000313" key="2">
    <source>
        <dbReference type="EMBL" id="KPP79242.1"/>
    </source>
</evidence>
<comment type="similarity">
    <text evidence="1">Belongs to the FAM154 family.</text>
</comment>
<proteinExistence type="inferred from homology"/>
<evidence type="ECO:0000313" key="3">
    <source>
        <dbReference type="Proteomes" id="UP000034805"/>
    </source>
</evidence>
<dbReference type="STRING" id="113540.ENSSFOP00015025218"/>
<protein>
    <submittedName>
        <fullName evidence="2">Protein FAM154B-like</fullName>
    </submittedName>
</protein>
<name>A0A0P7VBG2_SCLFO</name>
<dbReference type="Pfam" id="PF05217">
    <property type="entry name" value="SAXO1-2"/>
    <property type="match status" value="1"/>
</dbReference>
<dbReference type="Proteomes" id="UP000034805">
    <property type="component" value="Unassembled WGS sequence"/>
</dbReference>
<evidence type="ECO:0000256" key="1">
    <source>
        <dbReference type="ARBA" id="ARBA00008738"/>
    </source>
</evidence>
<dbReference type="GO" id="GO:0005814">
    <property type="term" value="C:centriole"/>
    <property type="evidence" value="ECO:0007669"/>
    <property type="project" value="TreeGrafter"/>
</dbReference>
<organism evidence="2 3">
    <name type="scientific">Scleropages formosus</name>
    <name type="common">Asian bonytongue</name>
    <name type="synonym">Osteoglossum formosum</name>
    <dbReference type="NCBI Taxonomy" id="113540"/>
    <lineage>
        <taxon>Eukaryota</taxon>
        <taxon>Metazoa</taxon>
        <taxon>Chordata</taxon>
        <taxon>Craniata</taxon>
        <taxon>Vertebrata</taxon>
        <taxon>Euteleostomi</taxon>
        <taxon>Actinopterygii</taxon>
        <taxon>Neopterygii</taxon>
        <taxon>Teleostei</taxon>
        <taxon>Osteoglossocephala</taxon>
        <taxon>Osteoglossomorpha</taxon>
        <taxon>Osteoglossiformes</taxon>
        <taxon>Osteoglossidae</taxon>
        <taxon>Scleropages</taxon>
    </lineage>
</organism>
<dbReference type="GO" id="GO:0005879">
    <property type="term" value="C:axonemal microtubule"/>
    <property type="evidence" value="ECO:0007669"/>
    <property type="project" value="TreeGrafter"/>
</dbReference>
<dbReference type="EMBL" id="JARO02000254">
    <property type="protein sequence ID" value="KPP79242.1"/>
    <property type="molecule type" value="Genomic_DNA"/>
</dbReference>
<dbReference type="InterPro" id="IPR033336">
    <property type="entry name" value="SAXO1/2"/>
</dbReference>
<reference evidence="2 3" key="1">
    <citation type="submission" date="2015-08" db="EMBL/GenBank/DDBJ databases">
        <title>The genome of the Asian arowana (Scleropages formosus).</title>
        <authorList>
            <person name="Tan M.H."/>
            <person name="Gan H.M."/>
            <person name="Croft L.J."/>
            <person name="Austin C.M."/>
        </authorList>
    </citation>
    <scope>NUCLEOTIDE SEQUENCE [LARGE SCALE GENOMIC DNA]</scope>
    <source>
        <strain evidence="2">Aro1</strain>
    </source>
</reference>
<gene>
    <name evidence="2" type="ORF">Z043_101194</name>
</gene>
<comment type="caution">
    <text evidence="2">The sequence shown here is derived from an EMBL/GenBank/DDBJ whole genome shotgun (WGS) entry which is preliminary data.</text>
</comment>